<dbReference type="CDD" id="cd02440">
    <property type="entry name" value="AdoMet_MTases"/>
    <property type="match status" value="1"/>
</dbReference>
<feature type="domain" description="Methyltransferase" evidence="2">
    <location>
        <begin position="52"/>
        <end position="143"/>
    </location>
</feature>
<keyword evidence="4" id="KW-1185">Reference proteome</keyword>
<evidence type="ECO:0000256" key="1">
    <source>
        <dbReference type="ARBA" id="ARBA00022679"/>
    </source>
</evidence>
<organism evidence="3 4">
    <name type="scientific">Pontibacter toksunensis</name>
    <dbReference type="NCBI Taxonomy" id="1332631"/>
    <lineage>
        <taxon>Bacteria</taxon>
        <taxon>Pseudomonadati</taxon>
        <taxon>Bacteroidota</taxon>
        <taxon>Cytophagia</taxon>
        <taxon>Cytophagales</taxon>
        <taxon>Hymenobacteraceae</taxon>
        <taxon>Pontibacter</taxon>
    </lineage>
</organism>
<dbReference type="Pfam" id="PF13649">
    <property type="entry name" value="Methyltransf_25"/>
    <property type="match status" value="1"/>
</dbReference>
<dbReference type="EC" id="2.1.1.222" evidence="3"/>
<keyword evidence="1 3" id="KW-0808">Transferase</keyword>
<reference evidence="4" key="1">
    <citation type="journal article" date="2019" name="Int. J. Syst. Evol. Microbiol.">
        <title>The Global Catalogue of Microorganisms (GCM) 10K type strain sequencing project: providing services to taxonomists for standard genome sequencing and annotation.</title>
        <authorList>
            <consortium name="The Broad Institute Genomics Platform"/>
            <consortium name="The Broad Institute Genome Sequencing Center for Infectious Disease"/>
            <person name="Wu L."/>
            <person name="Ma J."/>
        </authorList>
    </citation>
    <scope>NUCLEOTIDE SEQUENCE [LARGE SCALE GENOMIC DNA]</scope>
    <source>
        <strain evidence="4">KCTC 23984</strain>
    </source>
</reference>
<dbReference type="GO" id="GO:0032259">
    <property type="term" value="P:methylation"/>
    <property type="evidence" value="ECO:0007669"/>
    <property type="project" value="UniProtKB-KW"/>
</dbReference>
<keyword evidence="3" id="KW-0489">Methyltransferase</keyword>
<evidence type="ECO:0000259" key="2">
    <source>
        <dbReference type="Pfam" id="PF13649"/>
    </source>
</evidence>
<sequence>MAEVEKDQIESGFRSVLSHPIVYQTFQRLIGIDLAFKNYIKDIIKPDANCRILDIGCGEGYILNFLPKDITYVGYDLSASYIDYAKKRFGSRGTFINERVNEMTNTKNSLYDIVLATGLLHHLNDEEGKNLFKVGASCLRPGGVMYTYDNTYCQGQSLLARYLSSKDRGQHVRYPEQYCEIGRSAFKKVEVIVKHNMIRIPQTICILRCTNF</sequence>
<dbReference type="EMBL" id="JBHUOX010000019">
    <property type="protein sequence ID" value="MFD3002759.1"/>
    <property type="molecule type" value="Genomic_DNA"/>
</dbReference>
<dbReference type="GO" id="GO:0102208">
    <property type="term" value="F:2-polyprenyl-6-hydroxyphenol methylase activity"/>
    <property type="evidence" value="ECO:0007669"/>
    <property type="project" value="UniProtKB-EC"/>
</dbReference>
<name>A0ABW6BY80_9BACT</name>
<evidence type="ECO:0000313" key="3">
    <source>
        <dbReference type="EMBL" id="MFD3002759.1"/>
    </source>
</evidence>
<dbReference type="InterPro" id="IPR029063">
    <property type="entry name" value="SAM-dependent_MTases_sf"/>
</dbReference>
<evidence type="ECO:0000313" key="4">
    <source>
        <dbReference type="Proteomes" id="UP001597641"/>
    </source>
</evidence>
<dbReference type="RefSeq" id="WP_377488776.1">
    <property type="nucleotide sequence ID" value="NZ_JBHUOX010000019.1"/>
</dbReference>
<dbReference type="GO" id="GO:0061542">
    <property type="term" value="F:3-demethylubiquinol 3-O-methyltransferase activity"/>
    <property type="evidence" value="ECO:0007669"/>
    <property type="project" value="UniProtKB-EC"/>
</dbReference>
<accession>A0ABW6BY80</accession>
<dbReference type="SUPFAM" id="SSF53335">
    <property type="entry name" value="S-adenosyl-L-methionine-dependent methyltransferases"/>
    <property type="match status" value="1"/>
</dbReference>
<dbReference type="Proteomes" id="UP001597641">
    <property type="component" value="Unassembled WGS sequence"/>
</dbReference>
<protein>
    <submittedName>
        <fullName evidence="3">Class I SAM-dependent methyltransferase</fullName>
        <ecNumber evidence="3">2.1.1.222</ecNumber>
        <ecNumber evidence="3">2.1.1.64</ecNumber>
    </submittedName>
</protein>
<dbReference type="InterPro" id="IPR041698">
    <property type="entry name" value="Methyltransf_25"/>
</dbReference>
<proteinExistence type="predicted"/>
<gene>
    <name evidence="3" type="ORF">ACFS7Z_20475</name>
</gene>
<dbReference type="PANTHER" id="PTHR43861">
    <property type="entry name" value="TRANS-ACONITATE 2-METHYLTRANSFERASE-RELATED"/>
    <property type="match status" value="1"/>
</dbReference>
<comment type="caution">
    <text evidence="3">The sequence shown here is derived from an EMBL/GenBank/DDBJ whole genome shotgun (WGS) entry which is preliminary data.</text>
</comment>
<dbReference type="Gene3D" id="3.40.50.150">
    <property type="entry name" value="Vaccinia Virus protein VP39"/>
    <property type="match status" value="1"/>
</dbReference>
<dbReference type="EC" id="2.1.1.64" evidence="3"/>